<evidence type="ECO:0000313" key="2">
    <source>
        <dbReference type="Proteomes" id="UP001056120"/>
    </source>
</evidence>
<evidence type="ECO:0000313" key="1">
    <source>
        <dbReference type="EMBL" id="KAI3798260.1"/>
    </source>
</evidence>
<reference evidence="2" key="1">
    <citation type="journal article" date="2022" name="Mol. Ecol. Resour.">
        <title>The genomes of chicory, endive, great burdock and yacon provide insights into Asteraceae palaeo-polyploidization history and plant inulin production.</title>
        <authorList>
            <person name="Fan W."/>
            <person name="Wang S."/>
            <person name="Wang H."/>
            <person name="Wang A."/>
            <person name="Jiang F."/>
            <person name="Liu H."/>
            <person name="Zhao H."/>
            <person name="Xu D."/>
            <person name="Zhang Y."/>
        </authorList>
    </citation>
    <scope>NUCLEOTIDE SEQUENCE [LARGE SCALE GENOMIC DNA]</scope>
    <source>
        <strain evidence="2">cv. Yunnan</strain>
    </source>
</reference>
<dbReference type="Proteomes" id="UP001056120">
    <property type="component" value="Linkage Group LG11"/>
</dbReference>
<gene>
    <name evidence="1" type="ORF">L1987_33531</name>
</gene>
<protein>
    <submittedName>
        <fullName evidence="1">Uncharacterized protein</fullName>
    </submittedName>
</protein>
<sequence length="81" mass="8784">MKQDVGTGSHRKEVVIILALFGDMWICRERRYEIGDEAHVPGEDGIGDETNVGSVNGNPGSVGSGNGYEFRNAERSCSNLK</sequence>
<keyword evidence="2" id="KW-1185">Reference proteome</keyword>
<proteinExistence type="predicted"/>
<reference evidence="1 2" key="2">
    <citation type="journal article" date="2022" name="Mol. Ecol. Resour.">
        <title>The genomes of chicory, endive, great burdock and yacon provide insights into Asteraceae paleo-polyploidization history and plant inulin production.</title>
        <authorList>
            <person name="Fan W."/>
            <person name="Wang S."/>
            <person name="Wang H."/>
            <person name="Wang A."/>
            <person name="Jiang F."/>
            <person name="Liu H."/>
            <person name="Zhao H."/>
            <person name="Xu D."/>
            <person name="Zhang Y."/>
        </authorList>
    </citation>
    <scope>NUCLEOTIDE SEQUENCE [LARGE SCALE GENOMIC DNA]</scope>
    <source>
        <strain evidence="2">cv. Yunnan</strain>
        <tissue evidence="1">Leaves</tissue>
    </source>
</reference>
<name>A0ACB9HT03_9ASTR</name>
<accession>A0ACB9HT03</accession>
<comment type="caution">
    <text evidence="1">The sequence shown here is derived from an EMBL/GenBank/DDBJ whole genome shotgun (WGS) entry which is preliminary data.</text>
</comment>
<organism evidence="1 2">
    <name type="scientific">Smallanthus sonchifolius</name>
    <dbReference type="NCBI Taxonomy" id="185202"/>
    <lineage>
        <taxon>Eukaryota</taxon>
        <taxon>Viridiplantae</taxon>
        <taxon>Streptophyta</taxon>
        <taxon>Embryophyta</taxon>
        <taxon>Tracheophyta</taxon>
        <taxon>Spermatophyta</taxon>
        <taxon>Magnoliopsida</taxon>
        <taxon>eudicotyledons</taxon>
        <taxon>Gunneridae</taxon>
        <taxon>Pentapetalae</taxon>
        <taxon>asterids</taxon>
        <taxon>campanulids</taxon>
        <taxon>Asterales</taxon>
        <taxon>Asteraceae</taxon>
        <taxon>Asteroideae</taxon>
        <taxon>Heliantheae alliance</taxon>
        <taxon>Millerieae</taxon>
        <taxon>Smallanthus</taxon>
    </lineage>
</organism>
<dbReference type="EMBL" id="CM042028">
    <property type="protein sequence ID" value="KAI3798260.1"/>
    <property type="molecule type" value="Genomic_DNA"/>
</dbReference>